<keyword evidence="7 10" id="KW-0472">Membrane</keyword>
<feature type="region of interest" description="Disordered" evidence="9">
    <location>
        <begin position="429"/>
        <end position="467"/>
    </location>
</feature>
<organism evidence="12 13">
    <name type="scientific">Entomortierella chlamydospora</name>
    <dbReference type="NCBI Taxonomy" id="101097"/>
    <lineage>
        <taxon>Eukaryota</taxon>
        <taxon>Fungi</taxon>
        <taxon>Fungi incertae sedis</taxon>
        <taxon>Mucoromycota</taxon>
        <taxon>Mortierellomycotina</taxon>
        <taxon>Mortierellomycetes</taxon>
        <taxon>Mortierellales</taxon>
        <taxon>Mortierellaceae</taxon>
        <taxon>Entomortierella</taxon>
    </lineage>
</organism>
<keyword evidence="2 10" id="KW-0812">Transmembrane</keyword>
<proteinExistence type="predicted"/>
<dbReference type="FunFam" id="3.30.40.10:FF:000388">
    <property type="entry name" value="Putative RING zinc finger domain superfamily protein"/>
    <property type="match status" value="1"/>
</dbReference>
<comment type="subcellular location">
    <subcellularLocation>
        <location evidence="1">Membrane</location>
        <topology evidence="1">Single-pass membrane protein</topology>
    </subcellularLocation>
</comment>
<dbReference type="AlphaFoldDB" id="A0A9P6MVF7"/>
<feature type="region of interest" description="Disordered" evidence="9">
    <location>
        <begin position="892"/>
        <end position="963"/>
    </location>
</feature>
<evidence type="ECO:0000256" key="8">
    <source>
        <dbReference type="PROSITE-ProRule" id="PRU00175"/>
    </source>
</evidence>
<feature type="region of interest" description="Disordered" evidence="9">
    <location>
        <begin position="725"/>
        <end position="750"/>
    </location>
</feature>
<feature type="compositionally biased region" description="Polar residues" evidence="9">
    <location>
        <begin position="922"/>
        <end position="931"/>
    </location>
</feature>
<name>A0A9P6MVF7_9FUNG</name>
<dbReference type="CDD" id="cd16454">
    <property type="entry name" value="RING-H2_PA-TM-RING"/>
    <property type="match status" value="1"/>
</dbReference>
<evidence type="ECO:0000256" key="4">
    <source>
        <dbReference type="ARBA" id="ARBA00022771"/>
    </source>
</evidence>
<evidence type="ECO:0000256" key="3">
    <source>
        <dbReference type="ARBA" id="ARBA00022723"/>
    </source>
</evidence>
<evidence type="ECO:0000256" key="2">
    <source>
        <dbReference type="ARBA" id="ARBA00022692"/>
    </source>
</evidence>
<evidence type="ECO:0000259" key="11">
    <source>
        <dbReference type="PROSITE" id="PS50089"/>
    </source>
</evidence>
<feature type="transmembrane region" description="Helical" evidence="10">
    <location>
        <begin position="6"/>
        <end position="25"/>
    </location>
</feature>
<feature type="transmembrane region" description="Helical" evidence="10">
    <location>
        <begin position="399"/>
        <end position="420"/>
    </location>
</feature>
<dbReference type="SUPFAM" id="SSF57850">
    <property type="entry name" value="RING/U-box"/>
    <property type="match status" value="1"/>
</dbReference>
<feature type="domain" description="RING-type" evidence="11">
    <location>
        <begin position="973"/>
        <end position="1015"/>
    </location>
</feature>
<dbReference type="PANTHER" id="PTHR47168">
    <property type="entry name" value="RING ZINC FINGER DOMAIN SUPERFAMILY PROTEIN-RELATED"/>
    <property type="match status" value="1"/>
</dbReference>
<feature type="compositionally biased region" description="Basic and acidic residues" evidence="9">
    <location>
        <begin position="901"/>
        <end position="910"/>
    </location>
</feature>
<evidence type="ECO:0000256" key="5">
    <source>
        <dbReference type="ARBA" id="ARBA00022833"/>
    </source>
</evidence>
<feature type="region of interest" description="Disordered" evidence="9">
    <location>
        <begin position="299"/>
        <end position="322"/>
    </location>
</feature>
<feature type="compositionally biased region" description="Polar residues" evidence="9">
    <location>
        <begin position="659"/>
        <end position="668"/>
    </location>
</feature>
<sequence length="1067" mass="117334">MLRATVWLVQCFYCLIFILSGTITIKQHTSIHAYPINTPQSSRTDLQPRQIVANATSSTITPSPTPSVTQKPLMEIIAPNVTLFAVVEPSTASSSLPSPSVSPAANPSLLLPTSSLTIPPSQIHFVNESQLFGAGGAEPLTGVLIEWKIGCDLDDSFPIYPPTDKPWIAFMSSALLSVPSQGNTNTTNGDDDSDSDSDDDDTCDVSTLISIVQAISDEVTGVIMYLDPQSNITFSELREQTEMAIQDGFYIQKPTSDPEPVITAPSIDDRLTKRELGGITKKELLAKLELMRQQRAEASIERQTATKMSTDSESSLGTDMAADAPVTPANSNPSQPLGILAIGDQGLIKTLLTNVNSSDVSVIAQMRFGRGVFNPGFPRGPMNPPYQPRGPEPPRKDRSLGLFFWIILGSVVLIIGVWIFQEDDITYSDDEEDCQNGGNASHLRSRPTAGDSHSRQKDNGGDDQEYQGEKNEKYEYHGGVTNPSAQRVFARVDPATLRRSVIPLAMGRRSVSFDETLYGGLDSSISRRGSSQYLCPERRLSSVSTVALGRNDRCRSWAEDKANFYEDYGGDKENEYGGDQEEEYKSHAREGWTNLKIDGLRPHDDVQGEETPTRVPEIEARLDAVSNLAITPSLIRQSSSPSLRVTPPAETEAARRSSSDLLNGSNLYTQPTLRHKNRFVLPRKIETDHPSLFIIPIEDVVSPTVYGDGTNSAGPSTAGFLPPEGWGGERRRSSHSTVAVPDNGRGIAQHNWGGLREQTLRRSSLQVRRVATQGLQAEGDEIESESGNYNDADDGRGVGQAAISPMKGKQLWRSSVQSHRISLDRSLASLERTESKKEHKDKRSTKSPIEDYKARFSMIGIDLPDIYAPTEGEFSRLSLDADEIIMQSKAYHNRSRGCQHQLDDKDKQEQVEELQDHDDQSNDNINTQMNKSGVDLSEKAAATGDSTTPAGKSLNSTTVKGAKKQRQRKYDPCAICLEEYEVGERLRELPCKHYFHAHCIDPWFKDVHSICPVCKRDYSPARANTQTDVINERSSRMLSFLSPLAVFAAGSPVGAHYWYAAEASAHL</sequence>
<dbReference type="EMBL" id="JAAAID010000755">
    <property type="protein sequence ID" value="KAG0014175.1"/>
    <property type="molecule type" value="Genomic_DNA"/>
</dbReference>
<dbReference type="Gene3D" id="3.30.40.10">
    <property type="entry name" value="Zinc/RING finger domain, C3HC4 (zinc finger)"/>
    <property type="match status" value="1"/>
</dbReference>
<feature type="compositionally biased region" description="Pro residues" evidence="9">
    <location>
        <begin position="381"/>
        <end position="391"/>
    </location>
</feature>
<dbReference type="Pfam" id="PF13639">
    <property type="entry name" value="zf-RING_2"/>
    <property type="match status" value="1"/>
</dbReference>
<keyword evidence="4 8" id="KW-0863">Zinc-finger</keyword>
<feature type="region of interest" description="Disordered" evidence="9">
    <location>
        <begin position="374"/>
        <end position="394"/>
    </location>
</feature>
<accession>A0A9P6MVF7</accession>
<dbReference type="GO" id="GO:0008270">
    <property type="term" value="F:zinc ion binding"/>
    <property type="evidence" value="ECO:0007669"/>
    <property type="project" value="UniProtKB-KW"/>
</dbReference>
<dbReference type="InterPro" id="IPR051653">
    <property type="entry name" value="E3_ligase_sorting_rcpt"/>
</dbReference>
<dbReference type="InterPro" id="IPR013083">
    <property type="entry name" value="Znf_RING/FYVE/PHD"/>
</dbReference>
<evidence type="ECO:0000313" key="13">
    <source>
        <dbReference type="Proteomes" id="UP000703661"/>
    </source>
</evidence>
<feature type="region of interest" description="Disordered" evidence="9">
    <location>
        <begin position="830"/>
        <end position="849"/>
    </location>
</feature>
<dbReference type="GO" id="GO:0016020">
    <property type="term" value="C:membrane"/>
    <property type="evidence" value="ECO:0007669"/>
    <property type="project" value="UniProtKB-SubCell"/>
</dbReference>
<evidence type="ECO:0000313" key="12">
    <source>
        <dbReference type="EMBL" id="KAG0014175.1"/>
    </source>
</evidence>
<evidence type="ECO:0000256" key="9">
    <source>
        <dbReference type="SAM" id="MobiDB-lite"/>
    </source>
</evidence>
<feature type="compositionally biased region" description="Polar residues" evidence="9">
    <location>
        <begin position="301"/>
        <end position="317"/>
    </location>
</feature>
<gene>
    <name evidence="12" type="primary">RNF13_2</name>
    <name evidence="12" type="ORF">BGZ80_010604</name>
</gene>
<feature type="region of interest" description="Disordered" evidence="9">
    <location>
        <begin position="181"/>
        <end position="202"/>
    </location>
</feature>
<evidence type="ECO:0000256" key="10">
    <source>
        <dbReference type="SAM" id="Phobius"/>
    </source>
</evidence>
<evidence type="ECO:0000256" key="7">
    <source>
        <dbReference type="ARBA" id="ARBA00023136"/>
    </source>
</evidence>
<feature type="compositionally biased region" description="Acidic residues" evidence="9">
    <location>
        <begin position="189"/>
        <end position="202"/>
    </location>
</feature>
<dbReference type="PANTHER" id="PTHR47168:SF1">
    <property type="entry name" value="OS02G0798600 PROTEIN"/>
    <property type="match status" value="1"/>
</dbReference>
<keyword evidence="5" id="KW-0862">Zinc</keyword>
<dbReference type="PROSITE" id="PS50089">
    <property type="entry name" value="ZF_RING_2"/>
    <property type="match status" value="1"/>
</dbReference>
<protein>
    <submittedName>
        <fullName evidence="12">E3 ubiquitin-protein ligase rnf13</fullName>
    </submittedName>
</protein>
<reference evidence="12" key="1">
    <citation type="journal article" date="2020" name="Fungal Divers.">
        <title>Resolving the Mortierellaceae phylogeny through synthesis of multi-gene phylogenetics and phylogenomics.</title>
        <authorList>
            <person name="Vandepol N."/>
            <person name="Liber J."/>
            <person name="Desiro A."/>
            <person name="Na H."/>
            <person name="Kennedy M."/>
            <person name="Barry K."/>
            <person name="Grigoriev I.V."/>
            <person name="Miller A.N."/>
            <person name="O'Donnell K."/>
            <person name="Stajich J.E."/>
            <person name="Bonito G."/>
        </authorList>
    </citation>
    <scope>NUCLEOTIDE SEQUENCE</scope>
    <source>
        <strain evidence="12">NRRL 2769</strain>
    </source>
</reference>
<evidence type="ECO:0000256" key="6">
    <source>
        <dbReference type="ARBA" id="ARBA00022989"/>
    </source>
</evidence>
<feature type="compositionally biased region" description="Polar residues" evidence="9">
    <location>
        <begin position="944"/>
        <end position="959"/>
    </location>
</feature>
<comment type="caution">
    <text evidence="12">The sequence shown here is derived from an EMBL/GenBank/DDBJ whole genome shotgun (WGS) entry which is preliminary data.</text>
</comment>
<keyword evidence="3" id="KW-0479">Metal-binding</keyword>
<dbReference type="Proteomes" id="UP000703661">
    <property type="component" value="Unassembled WGS sequence"/>
</dbReference>
<dbReference type="InterPro" id="IPR001841">
    <property type="entry name" value="Znf_RING"/>
</dbReference>
<keyword evidence="13" id="KW-1185">Reference proteome</keyword>
<keyword evidence="6 10" id="KW-1133">Transmembrane helix</keyword>
<dbReference type="SMART" id="SM00184">
    <property type="entry name" value="RING"/>
    <property type="match status" value="1"/>
</dbReference>
<evidence type="ECO:0000256" key="1">
    <source>
        <dbReference type="ARBA" id="ARBA00004167"/>
    </source>
</evidence>
<feature type="region of interest" description="Disordered" evidence="9">
    <location>
        <begin position="638"/>
        <end position="668"/>
    </location>
</feature>